<dbReference type="AlphaFoldDB" id="A0A8I5NA20"/>
<dbReference type="GO" id="GO:0005743">
    <property type="term" value="C:mitochondrial inner membrane"/>
    <property type="evidence" value="ECO:0007669"/>
    <property type="project" value="UniProtKB-SubCell"/>
</dbReference>
<name>A0A8I5NA20_PAPAN</name>
<comment type="similarity">
    <text evidence="1 3">Belongs to the complex I NDUFA12 subunit family.</text>
</comment>
<keyword evidence="3" id="KW-0472">Membrane</keyword>
<keyword evidence="3" id="KW-0679">Respiratory chain</keyword>
<comment type="subunit">
    <text evidence="3">Complex I is composed of 45 different subunits.</text>
</comment>
<reference evidence="4 5" key="1">
    <citation type="submission" date="2012-03" db="EMBL/GenBank/DDBJ databases">
        <title>Whole Genome Assembly of Papio anubis.</title>
        <authorList>
            <person name="Liu Y.L."/>
            <person name="Abraham K.A."/>
            <person name="Akbar H.A."/>
            <person name="Ali S.A."/>
            <person name="Anosike U.A."/>
            <person name="Aqrawi P.A."/>
            <person name="Arias F.A."/>
            <person name="Attaway T.A."/>
            <person name="Awwad R.A."/>
            <person name="Babu C.B."/>
            <person name="Bandaranaike D.B."/>
            <person name="Battles P.B."/>
            <person name="Bell A.B."/>
            <person name="Beltran B.B."/>
            <person name="Berhane-Mersha D.B."/>
            <person name="Bess C.B."/>
            <person name="Bickham C.B."/>
            <person name="Bolden T.B."/>
            <person name="Carter K.C."/>
            <person name="Chau D.C."/>
            <person name="Chavez A.C."/>
            <person name="Clerc-Blankenburg K.C."/>
            <person name="Coyle M.C."/>
            <person name="Dao M.D."/>
            <person name="Davila M.L.D."/>
            <person name="Davy-Carroll L.D."/>
            <person name="Denson S.D."/>
            <person name="Dinh H.D."/>
            <person name="Fernandez S.F."/>
            <person name="Fernando P.F."/>
            <person name="Forbes L.F."/>
            <person name="Francis C.F."/>
            <person name="Francisco L.F."/>
            <person name="Fu Q.F."/>
            <person name="Garcia-Iii R.G."/>
            <person name="Garrett T.G."/>
            <person name="Gross S.G."/>
            <person name="Gubbala S.G."/>
            <person name="Hirani K.H."/>
            <person name="Hogues M.H."/>
            <person name="Hollins B.H."/>
            <person name="Jackson L.J."/>
            <person name="Javaid M.J."/>
            <person name="Jhangiani S.J."/>
            <person name="Johnson A.J."/>
            <person name="Johnson B.J."/>
            <person name="Jones J.J."/>
            <person name="Joshi V.J."/>
            <person name="Kalu J.K."/>
            <person name="Khan N.K."/>
            <person name="Korchina V.K."/>
            <person name="Kovar C.K."/>
            <person name="Lago L.L."/>
            <person name="Lara F.L."/>
            <person name="Le T.-K.L."/>
            <person name="Lee S.L."/>
            <person name="Legall-Iii F.L."/>
            <person name="Lemon S.L."/>
            <person name="Liu J.L."/>
            <person name="Liu Y.-S.L."/>
            <person name="Liyanage D.L."/>
            <person name="Lopez J.L."/>
            <person name="Lorensuhewa L.L."/>
            <person name="Mata R.M."/>
            <person name="Mathew T.M."/>
            <person name="Mercado C.M."/>
            <person name="Mercado I.M."/>
            <person name="Morales K.M."/>
            <person name="Morgan M.M."/>
            <person name="Munidasa M.M."/>
            <person name="Ngo D.N."/>
            <person name="Nguyen L.N."/>
            <person name="Nguyen T.N."/>
            <person name="Nguyen N.N."/>
            <person name="Obregon M.O."/>
            <person name="Okwuonu G.O."/>
            <person name="Ongeri F.O."/>
            <person name="Onwere C.O."/>
            <person name="Osifeso I.O."/>
            <person name="Parra A.P."/>
            <person name="Patil S.P."/>
            <person name="Perez A.P."/>
            <person name="Perez Y.P."/>
            <person name="Pham C.P."/>
            <person name="Pu L.-L.P."/>
            <person name="Puazo M.P."/>
            <person name="Quiroz J.Q."/>
            <person name="Rouhana J.R."/>
            <person name="Ruiz M.R."/>
            <person name="Ruiz S.-J.R."/>
            <person name="Saada N.S."/>
            <person name="Santibanez J.S."/>
            <person name="Scheel M.S."/>
            <person name="Schneider B.S."/>
            <person name="Simmons D.S."/>
            <person name="Sisson I.S."/>
            <person name="Tang L.-Y.T."/>
            <person name="Thornton R.T."/>
            <person name="Tisius J.T."/>
            <person name="Toledanes G.T."/>
            <person name="Trejos Z.T."/>
            <person name="Usmani K.U."/>
            <person name="Varghese R.V."/>
            <person name="Vattathil S.V."/>
            <person name="Vee V.V."/>
            <person name="Walker D.W."/>
            <person name="Weissenberger G.W."/>
            <person name="White C.W."/>
            <person name="Williams A.W."/>
            <person name="Woodworth J.W."/>
            <person name="Wright R.W."/>
            <person name="Zhu Y.Z."/>
            <person name="Han Y.H."/>
            <person name="Newsham I.N."/>
            <person name="Nazareth L.N."/>
            <person name="Worley K.W."/>
            <person name="Muzny D.M."/>
            <person name="Rogers J.R."/>
            <person name="Gibbs R.G."/>
        </authorList>
    </citation>
    <scope>NUCLEOTIDE SEQUENCE [LARGE SCALE GENOMIC DNA]</scope>
</reference>
<dbReference type="InterPro" id="IPR007763">
    <property type="entry name" value="NDUFA12"/>
</dbReference>
<keyword evidence="3" id="KW-0496">Mitochondrion</keyword>
<keyword evidence="3" id="KW-0249">Electron transport</keyword>
<comment type="function">
    <text evidence="3">Accessory subunit of the mitochondrial membrane respiratory chain NADH dehydrogenase (Complex I), that is believed not to be involved in catalysis. Complex I functions in the transfer of electrons from NADH to the respiratory chain. The immediate electron acceptor for the enzyme is believed to be ubiquinone.</text>
</comment>
<dbReference type="GeneTree" id="ENSGT00390000005848"/>
<dbReference type="PANTHER" id="PTHR12910:SF2">
    <property type="entry name" value="NADH DEHYDROGENASE [UBIQUINONE] 1 ALPHA SUBCOMPLEX SUBUNIT 12"/>
    <property type="match status" value="1"/>
</dbReference>
<dbReference type="GO" id="GO:0006979">
    <property type="term" value="P:response to oxidative stress"/>
    <property type="evidence" value="ECO:0007669"/>
    <property type="project" value="TreeGrafter"/>
</dbReference>
<accession>A0A8I5NA20</accession>
<comment type="subcellular location">
    <subcellularLocation>
        <location evidence="3">Mitochondrion inner membrane</location>
        <topology evidence="3">Peripheral membrane protein</topology>
        <orientation evidence="3">Matrix side</orientation>
    </subcellularLocation>
</comment>
<keyword evidence="3" id="KW-0813">Transport</keyword>
<dbReference type="PANTHER" id="PTHR12910">
    <property type="entry name" value="NADH-UBIQUINONE OXIDOREDUCTASE SUBUNIT B17.2"/>
    <property type="match status" value="1"/>
</dbReference>
<dbReference type="Pfam" id="PF05071">
    <property type="entry name" value="NDUFA12"/>
    <property type="match status" value="1"/>
</dbReference>
<proteinExistence type="inferred from homology"/>
<evidence type="ECO:0000313" key="4">
    <source>
        <dbReference type="Ensembl" id="ENSPANP00000056861.1"/>
    </source>
</evidence>
<keyword evidence="5" id="KW-1185">Reference proteome</keyword>
<reference evidence="4" key="2">
    <citation type="submission" date="2025-08" db="UniProtKB">
        <authorList>
            <consortium name="Ensembl"/>
        </authorList>
    </citation>
    <scope>IDENTIFICATION</scope>
</reference>
<dbReference type="GO" id="GO:0045271">
    <property type="term" value="C:respiratory chain complex I"/>
    <property type="evidence" value="ECO:0007669"/>
    <property type="project" value="Ensembl"/>
</dbReference>
<sequence>ISGNTLSCPICYSLWGAVREARILRSGKGLSPSTAVNHLSLWCRLLIKACHTRPGACLHEFTQGVIPLIALLYKITQSLFLIKRLSSLILCIYALKKKVFLSKCSSFHSGRHRWVVYTTEMNGKNTFWEVDGSMVPPEWHRWLHSMTDDPPTTKPLTARKFIWTNHKFNVSGTPEQYVPYSTTRKKIQEWIPPSTPYK</sequence>
<evidence type="ECO:0000256" key="3">
    <source>
        <dbReference type="RuleBase" id="RU363103"/>
    </source>
</evidence>
<protein>
    <recommendedName>
        <fullName evidence="2 3">NADH dehydrogenase [ubiquinone] 1 alpha subcomplex subunit 12</fullName>
    </recommendedName>
</protein>
<dbReference type="Proteomes" id="UP000028761">
    <property type="component" value="Chromosome 9"/>
</dbReference>
<dbReference type="Ensembl" id="ENSPANT00000080698.1">
    <property type="protein sequence ID" value="ENSPANP00000056861.1"/>
    <property type="gene ID" value="ENSPANG00000022780.3"/>
</dbReference>
<dbReference type="GO" id="GO:0042775">
    <property type="term" value="P:mitochondrial ATP synthesis coupled electron transport"/>
    <property type="evidence" value="ECO:0007669"/>
    <property type="project" value="Ensembl"/>
</dbReference>
<evidence type="ECO:0000256" key="1">
    <source>
        <dbReference type="ARBA" id="ARBA00007355"/>
    </source>
</evidence>
<reference evidence="4" key="3">
    <citation type="submission" date="2025-09" db="UniProtKB">
        <authorList>
            <consortium name="Ensembl"/>
        </authorList>
    </citation>
    <scope>IDENTIFICATION</scope>
</reference>
<organism evidence="4 5">
    <name type="scientific">Papio anubis</name>
    <name type="common">Olive baboon</name>
    <dbReference type="NCBI Taxonomy" id="9555"/>
    <lineage>
        <taxon>Eukaryota</taxon>
        <taxon>Metazoa</taxon>
        <taxon>Chordata</taxon>
        <taxon>Craniata</taxon>
        <taxon>Vertebrata</taxon>
        <taxon>Euteleostomi</taxon>
        <taxon>Mammalia</taxon>
        <taxon>Eutheria</taxon>
        <taxon>Euarchontoglires</taxon>
        <taxon>Primates</taxon>
        <taxon>Haplorrhini</taxon>
        <taxon>Catarrhini</taxon>
        <taxon>Cercopithecidae</taxon>
        <taxon>Cercopithecinae</taxon>
        <taxon>Papio</taxon>
    </lineage>
</organism>
<evidence type="ECO:0000313" key="5">
    <source>
        <dbReference type="Proteomes" id="UP000028761"/>
    </source>
</evidence>
<evidence type="ECO:0000256" key="2">
    <source>
        <dbReference type="ARBA" id="ARBA00040285"/>
    </source>
</evidence>
<gene>
    <name evidence="4" type="primary">NDUFA12</name>
</gene>
<keyword evidence="3" id="KW-0999">Mitochondrion inner membrane</keyword>